<dbReference type="SUPFAM" id="SSF50800">
    <property type="entry name" value="PK beta-barrel domain-like"/>
    <property type="match status" value="1"/>
</dbReference>
<dbReference type="NCBIfam" id="NF004491">
    <property type="entry name" value="PRK05826.1"/>
    <property type="match status" value="1"/>
</dbReference>
<dbReference type="SUPFAM" id="SSF51621">
    <property type="entry name" value="Phosphoenolpyruvate/pyruvate domain"/>
    <property type="match status" value="1"/>
</dbReference>
<dbReference type="InterPro" id="IPR015795">
    <property type="entry name" value="Pyrv_Knase_C"/>
</dbReference>
<keyword evidence="13 16" id="KW-0324">Glycolysis</keyword>
<evidence type="ECO:0000256" key="3">
    <source>
        <dbReference type="ARBA" id="ARBA00004997"/>
    </source>
</evidence>
<sequence>MLRTLFHAGVDTFRLNFSHGAHSDHAAVIRSIRALEREEDVPIGILQDLQGPKIRLGRLPSGPRQLENREKISLVLGETTSDHTQLPLPHAEIFASVRAGDRIFVDDGRIRLRVTERGLESLEVEVLSGGTVSDRKGVNLPDTKLDLPVMTDKDREDLKFGLECGVDWVALSFVQTAEDLSDIKALLEGRAGVIAKIEKPSAVADIQNIARSADAIMIARGDLGVEIPAENVPSTQKEIIEICRRANRPVIVATQMLESMTTSPTPTRAEASDVATAVYDGADAVMLSAESATGAYPAEAVEVMDRILARTEGHVDYVKRSDRPRATEHPEDCIARSAARLADELSAPAIVTYSMSGATALRVSAKRPSQPLLAITPDMAIARRLALAWGTRALLEKNVVDYETMVHFARESCQPFVPSGRDDRLVVVAGFPFGRSGSTNNIRIVRAFPKAAGSA</sequence>
<evidence type="ECO:0000259" key="17">
    <source>
        <dbReference type="Pfam" id="PF00224"/>
    </source>
</evidence>
<evidence type="ECO:0000256" key="6">
    <source>
        <dbReference type="ARBA" id="ARBA00018587"/>
    </source>
</evidence>
<dbReference type="GO" id="GO:0005524">
    <property type="term" value="F:ATP binding"/>
    <property type="evidence" value="ECO:0007669"/>
    <property type="project" value="UniProtKB-KW"/>
</dbReference>
<evidence type="ECO:0000259" key="18">
    <source>
        <dbReference type="Pfam" id="PF02887"/>
    </source>
</evidence>
<dbReference type="PANTHER" id="PTHR11817">
    <property type="entry name" value="PYRUVATE KINASE"/>
    <property type="match status" value="1"/>
</dbReference>
<evidence type="ECO:0000313" key="20">
    <source>
        <dbReference type="Proteomes" id="UP000198885"/>
    </source>
</evidence>
<dbReference type="GO" id="GO:0000287">
    <property type="term" value="F:magnesium ion binding"/>
    <property type="evidence" value="ECO:0007669"/>
    <property type="project" value="UniProtKB-UniRule"/>
</dbReference>
<dbReference type="Gene3D" id="2.40.33.10">
    <property type="entry name" value="PK beta-barrel domain-like"/>
    <property type="match status" value="1"/>
</dbReference>
<evidence type="ECO:0000256" key="16">
    <source>
        <dbReference type="RuleBase" id="RU000504"/>
    </source>
</evidence>
<dbReference type="InterPro" id="IPR015793">
    <property type="entry name" value="Pyrv_Knase_brl"/>
</dbReference>
<dbReference type="FunFam" id="3.20.20.60:FF:000025">
    <property type="entry name" value="Pyruvate kinase"/>
    <property type="match status" value="1"/>
</dbReference>
<dbReference type="Proteomes" id="UP000198885">
    <property type="component" value="Unassembled WGS sequence"/>
</dbReference>
<dbReference type="PRINTS" id="PR01050">
    <property type="entry name" value="PYRUVTKNASE"/>
</dbReference>
<dbReference type="InterPro" id="IPR040442">
    <property type="entry name" value="Pyrv_kinase-like_dom_sf"/>
</dbReference>
<dbReference type="Gene3D" id="3.20.20.60">
    <property type="entry name" value="Phosphoenolpyruvate-binding domains"/>
    <property type="match status" value="1"/>
</dbReference>
<evidence type="ECO:0000256" key="9">
    <source>
        <dbReference type="ARBA" id="ARBA00022741"/>
    </source>
</evidence>
<gene>
    <name evidence="19" type="ORF">SAMN04490244_107203</name>
</gene>
<comment type="cofactor">
    <cofactor evidence="2">
        <name>K(+)</name>
        <dbReference type="ChEBI" id="CHEBI:29103"/>
    </cofactor>
</comment>
<dbReference type="NCBIfam" id="NF004978">
    <property type="entry name" value="PRK06354.1"/>
    <property type="match status" value="1"/>
</dbReference>
<reference evidence="19 20" key="1">
    <citation type="submission" date="2016-10" db="EMBL/GenBank/DDBJ databases">
        <authorList>
            <person name="de Groot N.N."/>
        </authorList>
    </citation>
    <scope>NUCLEOTIDE SEQUENCE [LARGE SCALE GENOMIC DNA]</scope>
    <source>
        <strain evidence="19 20">DSM 23042</strain>
    </source>
</reference>
<dbReference type="InterPro" id="IPR015813">
    <property type="entry name" value="Pyrv/PenolPyrv_kinase-like_dom"/>
</dbReference>
<organism evidence="19 20">
    <name type="scientific">Tranquillimonas rosea</name>
    <dbReference type="NCBI Taxonomy" id="641238"/>
    <lineage>
        <taxon>Bacteria</taxon>
        <taxon>Pseudomonadati</taxon>
        <taxon>Pseudomonadota</taxon>
        <taxon>Alphaproteobacteria</taxon>
        <taxon>Rhodobacterales</taxon>
        <taxon>Roseobacteraceae</taxon>
        <taxon>Tranquillimonas</taxon>
    </lineage>
</organism>
<dbReference type="NCBIfam" id="TIGR01064">
    <property type="entry name" value="pyruv_kin"/>
    <property type="match status" value="1"/>
</dbReference>
<evidence type="ECO:0000256" key="15">
    <source>
        <dbReference type="NCBIfam" id="TIGR01064"/>
    </source>
</evidence>
<keyword evidence="8" id="KW-0479">Metal-binding</keyword>
<keyword evidence="12 16" id="KW-0460">Magnesium</keyword>
<keyword evidence="7 16" id="KW-0808">Transferase</keyword>
<dbReference type="Pfam" id="PF02887">
    <property type="entry name" value="PK_C"/>
    <property type="match status" value="1"/>
</dbReference>
<dbReference type="InterPro" id="IPR018209">
    <property type="entry name" value="Pyrv_Knase_AS"/>
</dbReference>
<protein>
    <recommendedName>
        <fullName evidence="6 15">Pyruvate kinase</fullName>
        <ecNumber evidence="5 15">2.7.1.40</ecNumber>
    </recommendedName>
</protein>
<name>A0A1H9VL86_9RHOB</name>
<comment type="similarity">
    <text evidence="4 16">Belongs to the pyruvate kinase family.</text>
</comment>
<dbReference type="PROSITE" id="PS00110">
    <property type="entry name" value="PYRUVATE_KINASE"/>
    <property type="match status" value="1"/>
</dbReference>
<keyword evidence="14 19" id="KW-0670">Pyruvate</keyword>
<evidence type="ECO:0000256" key="10">
    <source>
        <dbReference type="ARBA" id="ARBA00022777"/>
    </source>
</evidence>
<feature type="domain" description="Pyruvate kinase C-terminal" evidence="18">
    <location>
        <begin position="334"/>
        <end position="445"/>
    </location>
</feature>
<dbReference type="AlphaFoldDB" id="A0A1H9VL86"/>
<dbReference type="FunFam" id="2.40.33.10:FF:000001">
    <property type="entry name" value="Pyruvate kinase"/>
    <property type="match status" value="1"/>
</dbReference>
<dbReference type="Pfam" id="PF00224">
    <property type="entry name" value="PK"/>
    <property type="match status" value="1"/>
</dbReference>
<evidence type="ECO:0000256" key="14">
    <source>
        <dbReference type="ARBA" id="ARBA00023317"/>
    </source>
</evidence>
<dbReference type="UniPathway" id="UPA00109">
    <property type="reaction ID" value="UER00188"/>
</dbReference>
<proteinExistence type="inferred from homology"/>
<keyword evidence="9" id="KW-0547">Nucleotide-binding</keyword>
<evidence type="ECO:0000256" key="5">
    <source>
        <dbReference type="ARBA" id="ARBA00012142"/>
    </source>
</evidence>
<feature type="domain" description="Pyruvate kinase barrel" evidence="17">
    <location>
        <begin position="2"/>
        <end position="301"/>
    </location>
</feature>
<evidence type="ECO:0000256" key="2">
    <source>
        <dbReference type="ARBA" id="ARBA00001958"/>
    </source>
</evidence>
<evidence type="ECO:0000256" key="1">
    <source>
        <dbReference type="ARBA" id="ARBA00001946"/>
    </source>
</evidence>
<dbReference type="SUPFAM" id="SSF52935">
    <property type="entry name" value="PK C-terminal domain-like"/>
    <property type="match status" value="1"/>
</dbReference>
<comment type="cofactor">
    <cofactor evidence="1">
        <name>Mg(2+)</name>
        <dbReference type="ChEBI" id="CHEBI:18420"/>
    </cofactor>
</comment>
<dbReference type="STRING" id="641238.SAMN04490244_107203"/>
<accession>A0A1H9VL86</accession>
<evidence type="ECO:0000256" key="13">
    <source>
        <dbReference type="ARBA" id="ARBA00023152"/>
    </source>
</evidence>
<keyword evidence="10 16" id="KW-0418">Kinase</keyword>
<dbReference type="GO" id="GO:0004743">
    <property type="term" value="F:pyruvate kinase activity"/>
    <property type="evidence" value="ECO:0007669"/>
    <property type="project" value="UniProtKB-UniRule"/>
</dbReference>
<dbReference type="InterPro" id="IPR011037">
    <property type="entry name" value="Pyrv_Knase-like_insert_dom_sf"/>
</dbReference>
<evidence type="ECO:0000313" key="19">
    <source>
        <dbReference type="EMBL" id="SES22359.1"/>
    </source>
</evidence>
<dbReference type="GO" id="GO:0016301">
    <property type="term" value="F:kinase activity"/>
    <property type="evidence" value="ECO:0007669"/>
    <property type="project" value="UniProtKB-KW"/>
</dbReference>
<keyword evidence="11" id="KW-0067">ATP-binding</keyword>
<dbReference type="InterPro" id="IPR015806">
    <property type="entry name" value="Pyrv_Knase_insert_dom_sf"/>
</dbReference>
<evidence type="ECO:0000256" key="7">
    <source>
        <dbReference type="ARBA" id="ARBA00022679"/>
    </source>
</evidence>
<dbReference type="EMBL" id="FOGU01000007">
    <property type="protein sequence ID" value="SES22359.1"/>
    <property type="molecule type" value="Genomic_DNA"/>
</dbReference>
<evidence type="ECO:0000256" key="8">
    <source>
        <dbReference type="ARBA" id="ARBA00022723"/>
    </source>
</evidence>
<keyword evidence="20" id="KW-1185">Reference proteome</keyword>
<comment type="pathway">
    <text evidence="3 16">Carbohydrate degradation; glycolysis; pyruvate from D-glyceraldehyde 3-phosphate: step 5/5.</text>
</comment>
<comment type="catalytic activity">
    <reaction evidence="16">
        <text>pyruvate + ATP = phosphoenolpyruvate + ADP + H(+)</text>
        <dbReference type="Rhea" id="RHEA:18157"/>
        <dbReference type="ChEBI" id="CHEBI:15361"/>
        <dbReference type="ChEBI" id="CHEBI:15378"/>
        <dbReference type="ChEBI" id="CHEBI:30616"/>
        <dbReference type="ChEBI" id="CHEBI:58702"/>
        <dbReference type="ChEBI" id="CHEBI:456216"/>
        <dbReference type="EC" id="2.7.1.40"/>
    </reaction>
</comment>
<dbReference type="GO" id="GO:0030955">
    <property type="term" value="F:potassium ion binding"/>
    <property type="evidence" value="ECO:0007669"/>
    <property type="project" value="UniProtKB-UniRule"/>
</dbReference>
<dbReference type="Gene3D" id="3.40.1380.20">
    <property type="entry name" value="Pyruvate kinase, C-terminal domain"/>
    <property type="match status" value="1"/>
</dbReference>
<evidence type="ECO:0000256" key="11">
    <source>
        <dbReference type="ARBA" id="ARBA00022840"/>
    </source>
</evidence>
<dbReference type="InterPro" id="IPR036918">
    <property type="entry name" value="Pyrv_Knase_C_sf"/>
</dbReference>
<dbReference type="EC" id="2.7.1.40" evidence="5 15"/>
<evidence type="ECO:0000256" key="4">
    <source>
        <dbReference type="ARBA" id="ARBA00008663"/>
    </source>
</evidence>
<evidence type="ECO:0000256" key="12">
    <source>
        <dbReference type="ARBA" id="ARBA00022842"/>
    </source>
</evidence>
<dbReference type="InterPro" id="IPR001697">
    <property type="entry name" value="Pyr_Knase"/>
</dbReference>